<dbReference type="Pfam" id="PF14105">
    <property type="entry name" value="DUF4278"/>
    <property type="match status" value="1"/>
</dbReference>
<protein>
    <recommendedName>
        <fullName evidence="2">DUF4278 domain-containing protein</fullName>
    </recommendedName>
</protein>
<dbReference type="EMBL" id="DQ325539">
    <property type="protein sequence ID" value="ABD96284.1"/>
    <property type="molecule type" value="Genomic_DNA"/>
</dbReference>
<name>Q0QKP5_9SYNE</name>
<organism evidence="1">
    <name type="scientific">uncultured marine type-A Synechococcus GOM 3O6</name>
    <dbReference type="NCBI Taxonomy" id="364150"/>
    <lineage>
        <taxon>Bacteria</taxon>
        <taxon>Bacillati</taxon>
        <taxon>Cyanobacteriota</taxon>
        <taxon>Cyanophyceae</taxon>
        <taxon>Synechococcales</taxon>
        <taxon>Synechococcaceae</taxon>
        <taxon>Synechococcus</taxon>
        <taxon>environmental samples</taxon>
    </lineage>
</organism>
<reference evidence="1" key="1">
    <citation type="journal article" date="2006" name="Mar. Ecol. Prog. Ser.">
        <title>Gene diversity and organization in rbcL-containing genome fragments from uncultivated Synechococcus in the Gulf of Mexico.</title>
        <authorList>
            <person name="John D.E."/>
            <person name="Wawrik B."/>
            <person name="Tabita F.R."/>
            <person name="Paul J.H."/>
        </authorList>
    </citation>
    <scope>NUCLEOTIDE SEQUENCE</scope>
</reference>
<evidence type="ECO:0008006" key="2">
    <source>
        <dbReference type="Google" id="ProtNLM"/>
    </source>
</evidence>
<sequence length="55" mass="6379">MTALLYRGHSYEVQASSPKACVELTYRREHYNTCRAEVARNDHPLLTYRGASYTK</sequence>
<evidence type="ECO:0000313" key="1">
    <source>
        <dbReference type="EMBL" id="ABD96284.1"/>
    </source>
</evidence>
<dbReference type="InterPro" id="IPR025458">
    <property type="entry name" value="DUF4278"/>
</dbReference>
<dbReference type="AlphaFoldDB" id="Q0QKP5"/>
<accession>Q0QKP5</accession>
<proteinExistence type="predicted"/>